<dbReference type="AlphaFoldDB" id="A0A1D1YSP6"/>
<evidence type="ECO:0000256" key="2">
    <source>
        <dbReference type="SAM" id="MobiDB-lite"/>
    </source>
</evidence>
<gene>
    <name evidence="3" type="primary">Letm1_1</name>
    <name evidence="3" type="ORF">g.101532</name>
</gene>
<dbReference type="EMBL" id="GDJX01010269">
    <property type="protein sequence ID" value="JAT57667.1"/>
    <property type="molecule type" value="Transcribed_RNA"/>
</dbReference>
<proteinExistence type="predicted"/>
<feature type="region of interest" description="Disordered" evidence="2">
    <location>
        <begin position="697"/>
        <end position="721"/>
    </location>
</feature>
<reference evidence="3" key="1">
    <citation type="submission" date="2015-07" db="EMBL/GenBank/DDBJ databases">
        <title>Transcriptome Assembly of Anthurium amnicola.</title>
        <authorList>
            <person name="Suzuki J."/>
        </authorList>
    </citation>
    <scope>NUCLEOTIDE SEQUENCE</scope>
</reference>
<organism evidence="3">
    <name type="scientific">Anthurium amnicola</name>
    <dbReference type="NCBI Taxonomy" id="1678845"/>
    <lineage>
        <taxon>Eukaryota</taxon>
        <taxon>Viridiplantae</taxon>
        <taxon>Streptophyta</taxon>
        <taxon>Embryophyta</taxon>
        <taxon>Tracheophyta</taxon>
        <taxon>Spermatophyta</taxon>
        <taxon>Magnoliopsida</taxon>
        <taxon>Liliopsida</taxon>
        <taxon>Araceae</taxon>
        <taxon>Pothoideae</taxon>
        <taxon>Potheae</taxon>
        <taxon>Anthurium</taxon>
    </lineage>
</organism>
<name>A0A1D1YSP6_9ARAE</name>
<evidence type="ECO:0000256" key="1">
    <source>
        <dbReference type="SAM" id="Coils"/>
    </source>
</evidence>
<accession>A0A1D1YSP6</accession>
<dbReference type="InterPro" id="IPR044202">
    <property type="entry name" value="LETM1/MDM38-like"/>
</dbReference>
<dbReference type="GO" id="GO:0030003">
    <property type="term" value="P:intracellular monoatomic cation homeostasis"/>
    <property type="evidence" value="ECO:0007669"/>
    <property type="project" value="TreeGrafter"/>
</dbReference>
<dbReference type="PANTHER" id="PTHR14009">
    <property type="entry name" value="LEUCINE ZIPPER-EF-HAND CONTAINING TRANSMEMBRANE PROTEIN"/>
    <property type="match status" value="1"/>
</dbReference>
<feature type="coiled-coil region" evidence="1">
    <location>
        <begin position="571"/>
        <end position="605"/>
    </location>
</feature>
<evidence type="ECO:0000313" key="3">
    <source>
        <dbReference type="EMBL" id="JAT57667.1"/>
    </source>
</evidence>
<dbReference type="GO" id="GO:0005743">
    <property type="term" value="C:mitochondrial inner membrane"/>
    <property type="evidence" value="ECO:0007669"/>
    <property type="project" value="InterPro"/>
</dbReference>
<dbReference type="PANTHER" id="PTHR14009:SF9">
    <property type="entry name" value="LETM1-LIKE PROTEIN"/>
    <property type="match status" value="1"/>
</dbReference>
<sequence length="914" mass="103219">MALKPQHQSLVTSRADIYLSSKPLSVHYREFLDLNRLLWYGGVPKQRGRLRYEVPECRKRNIRCRSQEFKKHQSWYWKSKRTLDSNLLASTDDNVPVNGIPQTTSSCKLEEMGVKLERSLEGEDTSSKLVQSLHDAARAIELAITEHGSSAKSSWLSKAWINVDKNAWIKTLSYQVAIHSLLQAAIEISSRGDGRDRDVNVYVQRSLMRQSVPLETVIRDELSAKQPSSYEWFWSQQYPAVVATFVNLLERDPQFGAATAIFWKGTSSGSSGAHDISLLILALSCIAAVTKLGPAKVSCTQFFSIVPDVTGRLMGMLVDFVPTRKAYYSIRDIGLCREFLLHFGPRAASCRVKNDQDAEEISFWVELVQKQLQRAIDREKIWSRLTTCERIEVLEKDLAIFGFFIALGRSTQSFLSTNGFADIENPIQSFISYLIGGSALYYPQLSSISSYQLYVEVVCEELEWLPFYQTCLVANRLSHDNMGHGGGLSQREIVSQVLDVCSHWMKSFIKYSMWLENPSNIKAARFLSKGHSKLEECTQELGIRRNEMRENVLYKNEKTGSETAFPGEGELDTFGKALESVEEALNRLEQLLQELHLSNSNLGKEHLKAACSDLERIRKLKKEAEFLEASFRAKAASLEEGDLEGHPPSSIRNQRYYAKWKHGKGSNEFESDGTPADGMDTKPRRFWSFLVRHSTRKRVPGSRTTNDNEGDADEEITRCSASGQNAELNEIRRFELLRHELIELEKRVQRSTDGTQDEECDVLAKRENLFAQNGEHSIALAHKKENILAKSIDKLKKTSTDVWQGTQLLAIDVAAATVLLKRVLTGDELAEKEKKALRRTLTDLASVVPIGFLMLLPVTAVGHAAMLAAIQRYVPALIPSTYAPERLDLLRQLEKVKEMESVDGSSDENVEAKF</sequence>
<keyword evidence="1" id="KW-0175">Coiled coil</keyword>
<protein>
    <submittedName>
        <fullName evidence="3">LETM1 and EF-hand domain-containing protein anon-60Da, mitochondrial</fullName>
    </submittedName>
</protein>